<dbReference type="OrthoDB" id="2015991at2759"/>
<feature type="domain" description="Hydroxyproline O-arabinosyltransferase-like" evidence="7">
    <location>
        <begin position="3"/>
        <end position="147"/>
    </location>
</feature>
<keyword evidence="6" id="KW-0472">Membrane</keyword>
<evidence type="ECO:0000313" key="9">
    <source>
        <dbReference type="Proteomes" id="UP000037460"/>
    </source>
</evidence>
<keyword evidence="9" id="KW-1185">Reference proteome</keyword>
<dbReference type="Proteomes" id="UP000037460">
    <property type="component" value="Unassembled WGS sequence"/>
</dbReference>
<dbReference type="PANTHER" id="PTHR31485:SF7">
    <property type="entry name" value="PEPTIDYL SERINE ALPHA-GALACTOSYLTRANSFERASE"/>
    <property type="match status" value="1"/>
</dbReference>
<dbReference type="PANTHER" id="PTHR31485">
    <property type="entry name" value="PEPTIDYL SERINE ALPHA-GALACTOSYLTRANSFERASE"/>
    <property type="match status" value="1"/>
</dbReference>
<evidence type="ECO:0000256" key="1">
    <source>
        <dbReference type="ARBA" id="ARBA00004167"/>
    </source>
</evidence>
<dbReference type="EMBL" id="JWZX01001275">
    <property type="protein sequence ID" value="KOO34270.1"/>
    <property type="molecule type" value="Genomic_DNA"/>
</dbReference>
<name>A0A0M0K619_9EUKA</name>
<sequence>MRGSITRLLACSQEDLKKYKGLDLGPTFVHPNYRHNPLNNDTSASYNKPASVMHFSREANFSEEFVLFIDADMVLRRPIDPVALGARKGVVVSEYVPYMIGTSNGMAAEFLPAEAVPRAKPVGWYHIFHRDDLKRIAPLWLEYCGRVRLEPQRYWSINGSIPHNIPTGDVYVEFGKAPWISEMYGYAFGAALAGVEHIITQGIVRYPGEVQDSGQGPRILHYGIDFTIDSSYNWNKMSYQKLDLFSCAPPLEPCLSDGL</sequence>
<proteinExistence type="predicted"/>
<organism evidence="8 9">
    <name type="scientific">Chrysochromulina tobinii</name>
    <dbReference type="NCBI Taxonomy" id="1460289"/>
    <lineage>
        <taxon>Eukaryota</taxon>
        <taxon>Haptista</taxon>
        <taxon>Haptophyta</taxon>
        <taxon>Prymnesiophyceae</taxon>
        <taxon>Prymnesiales</taxon>
        <taxon>Chrysochromulinaceae</taxon>
        <taxon>Chrysochromulina</taxon>
    </lineage>
</organism>
<protein>
    <submittedName>
        <fullName evidence="8">Peptidyl serine alpha-galactosyltransferase</fullName>
    </submittedName>
</protein>
<evidence type="ECO:0000256" key="6">
    <source>
        <dbReference type="ARBA" id="ARBA00023136"/>
    </source>
</evidence>
<comment type="caution">
    <text evidence="8">The sequence shown here is derived from an EMBL/GenBank/DDBJ whole genome shotgun (WGS) entry which is preliminary data.</text>
</comment>
<dbReference type="GO" id="GO:0016020">
    <property type="term" value="C:membrane"/>
    <property type="evidence" value="ECO:0007669"/>
    <property type="project" value="UniProtKB-SubCell"/>
</dbReference>
<gene>
    <name evidence="8" type="ORF">Ctob_012010</name>
</gene>
<accession>A0A0M0K619</accession>
<evidence type="ECO:0000313" key="8">
    <source>
        <dbReference type="EMBL" id="KOO34270.1"/>
    </source>
</evidence>
<keyword evidence="4" id="KW-0812">Transmembrane</keyword>
<comment type="subcellular location">
    <subcellularLocation>
        <location evidence="1">Membrane</location>
        <topology evidence="1">Single-pass membrane protein</topology>
    </subcellularLocation>
</comment>
<keyword evidence="5" id="KW-1133">Transmembrane helix</keyword>
<dbReference type="GO" id="GO:0016757">
    <property type="term" value="F:glycosyltransferase activity"/>
    <property type="evidence" value="ECO:0007669"/>
    <property type="project" value="UniProtKB-KW"/>
</dbReference>
<dbReference type="InterPro" id="IPR044845">
    <property type="entry name" value="HPAT/SRGT1-like"/>
</dbReference>
<evidence type="ECO:0000256" key="4">
    <source>
        <dbReference type="ARBA" id="ARBA00022692"/>
    </source>
</evidence>
<reference evidence="9" key="1">
    <citation type="journal article" date="2015" name="PLoS Genet.">
        <title>Genome Sequence and Transcriptome Analyses of Chrysochromulina tobin: Metabolic Tools for Enhanced Algal Fitness in the Prominent Order Prymnesiales (Haptophyceae).</title>
        <authorList>
            <person name="Hovde B.T."/>
            <person name="Deodato C.R."/>
            <person name="Hunsperger H.M."/>
            <person name="Ryken S.A."/>
            <person name="Yost W."/>
            <person name="Jha R.K."/>
            <person name="Patterson J."/>
            <person name="Monnat R.J. Jr."/>
            <person name="Barlow S.B."/>
            <person name="Starkenburg S.R."/>
            <person name="Cattolico R.A."/>
        </authorList>
    </citation>
    <scope>NUCLEOTIDE SEQUENCE</scope>
    <source>
        <strain evidence="9">CCMP291</strain>
    </source>
</reference>
<evidence type="ECO:0000256" key="3">
    <source>
        <dbReference type="ARBA" id="ARBA00022679"/>
    </source>
</evidence>
<evidence type="ECO:0000259" key="7">
    <source>
        <dbReference type="Pfam" id="PF23452"/>
    </source>
</evidence>
<evidence type="ECO:0000256" key="2">
    <source>
        <dbReference type="ARBA" id="ARBA00022676"/>
    </source>
</evidence>
<dbReference type="AlphaFoldDB" id="A0A0M0K619"/>
<dbReference type="Pfam" id="PF23452">
    <property type="entry name" value="HPAT"/>
    <property type="match status" value="1"/>
</dbReference>
<evidence type="ECO:0000256" key="5">
    <source>
        <dbReference type="ARBA" id="ARBA00022989"/>
    </source>
</evidence>
<keyword evidence="3 8" id="KW-0808">Transferase</keyword>
<keyword evidence="2 8" id="KW-0328">Glycosyltransferase</keyword>
<dbReference type="InterPro" id="IPR056508">
    <property type="entry name" value="HPAT-like"/>
</dbReference>